<dbReference type="EMBL" id="JABTTQ020002911">
    <property type="protein sequence ID" value="KAK6121443.1"/>
    <property type="molecule type" value="Genomic_DNA"/>
</dbReference>
<evidence type="ECO:0000256" key="8">
    <source>
        <dbReference type="ARBA" id="ARBA00045912"/>
    </source>
</evidence>
<evidence type="ECO:0000256" key="2">
    <source>
        <dbReference type="ARBA" id="ARBA00004922"/>
    </source>
</evidence>
<evidence type="ECO:0000256" key="6">
    <source>
        <dbReference type="ARBA" id="ARBA00022989"/>
    </source>
</evidence>
<gene>
    <name evidence="10" type="ORF">DH2020_044819</name>
</gene>
<keyword evidence="5" id="KW-0256">Endoplasmic reticulum</keyword>
<comment type="caution">
    <text evidence="10">The sequence shown here is derived from an EMBL/GenBank/DDBJ whole genome shotgun (WGS) entry which is preliminary data.</text>
</comment>
<accession>A0ABR0UGM1</accession>
<comment type="similarity">
    <text evidence="3 9">Belongs to the RFT1 family.</text>
</comment>
<proteinExistence type="inferred from homology"/>
<evidence type="ECO:0000313" key="10">
    <source>
        <dbReference type="EMBL" id="KAK6121443.1"/>
    </source>
</evidence>
<dbReference type="Pfam" id="PF04506">
    <property type="entry name" value="Rft-1"/>
    <property type="match status" value="1"/>
</dbReference>
<comment type="caution">
    <text evidence="9">Lacks conserved residue(s) required for the propagation of feature annotation.</text>
</comment>
<evidence type="ECO:0000256" key="4">
    <source>
        <dbReference type="ARBA" id="ARBA00022692"/>
    </source>
</evidence>
<feature type="transmembrane region" description="Helical" evidence="9">
    <location>
        <begin position="193"/>
        <end position="214"/>
    </location>
</feature>
<evidence type="ECO:0000313" key="11">
    <source>
        <dbReference type="Proteomes" id="UP001318860"/>
    </source>
</evidence>
<evidence type="ECO:0000256" key="1">
    <source>
        <dbReference type="ARBA" id="ARBA00004477"/>
    </source>
</evidence>
<feature type="transmembrane region" description="Helical" evidence="9">
    <location>
        <begin position="49"/>
        <end position="67"/>
    </location>
</feature>
<keyword evidence="4 9" id="KW-0812">Transmembrane</keyword>
<evidence type="ECO:0000256" key="3">
    <source>
        <dbReference type="ARBA" id="ARBA00010288"/>
    </source>
</evidence>
<evidence type="ECO:0000256" key="7">
    <source>
        <dbReference type="ARBA" id="ARBA00023136"/>
    </source>
</evidence>
<dbReference type="InterPro" id="IPR007594">
    <property type="entry name" value="RFT1"/>
</dbReference>
<comment type="function">
    <text evidence="8 9">Intramembrane glycolipid transporter that operates in the biosynthetic pathway of dolichol-linked oligosaccharides, the glycan precursors employed in protein asparagine (N)-glycosylation. The sequential addition of sugars to dolichol pyrophosphate produces dolichol-linked oligosaccharides containing fourteen sugars, including two GlcNAcs, nine mannoses and three glucoses. Once assembled, the oligosaccharide is transferred from the lipid to nascent proteins by oligosaccharyltransferases. The assembly of dolichol-linked oligosaccharides begins on the cytosolic side of the endoplasmic reticulum membrane and finishes in its lumen. RFT1 could mediate the translocation of the cytosolically oriented intermediate DolPP-GlcNAc2Man5, produced by ALG11, into the ER lumen where dolichol-linked oligosaccharides assembly continues. However, the intramembrane lipid transporter activity could not be confirmed in vitro.</text>
</comment>
<feature type="transmembrane region" description="Helical" evidence="9">
    <location>
        <begin position="455"/>
        <end position="477"/>
    </location>
</feature>
<dbReference type="Proteomes" id="UP001318860">
    <property type="component" value="Unassembled WGS sequence"/>
</dbReference>
<protein>
    <recommendedName>
        <fullName evidence="9">Protein RFT1 homolog</fullName>
    </recommendedName>
</protein>
<feature type="transmembrane region" description="Helical" evidence="9">
    <location>
        <begin position="131"/>
        <end position="151"/>
    </location>
</feature>
<feature type="transmembrane region" description="Helical" evidence="9">
    <location>
        <begin position="163"/>
        <end position="181"/>
    </location>
</feature>
<dbReference type="PANTHER" id="PTHR13117">
    <property type="entry name" value="ENDOPLASMIC RETICULUM MULTISPAN TRANSMEMBRANE PROTEIN-RELATED"/>
    <property type="match status" value="1"/>
</dbReference>
<feature type="transmembrane region" description="Helical" evidence="9">
    <location>
        <begin position="386"/>
        <end position="407"/>
    </location>
</feature>
<name>A0ABR0UGM1_REHGL</name>
<evidence type="ECO:0000256" key="5">
    <source>
        <dbReference type="ARBA" id="ARBA00022824"/>
    </source>
</evidence>
<keyword evidence="6 9" id="KW-1133">Transmembrane helix</keyword>
<comment type="subcellular location">
    <subcellularLocation>
        <location evidence="1 9">Endoplasmic reticulum membrane</location>
        <topology evidence="1 9">Multi-pass membrane protein</topology>
    </subcellularLocation>
</comment>
<reference evidence="10 11" key="1">
    <citation type="journal article" date="2021" name="Comput. Struct. Biotechnol. J.">
        <title>De novo genome assembly of the potent medicinal plant Rehmannia glutinosa using nanopore technology.</title>
        <authorList>
            <person name="Ma L."/>
            <person name="Dong C."/>
            <person name="Song C."/>
            <person name="Wang X."/>
            <person name="Zheng X."/>
            <person name="Niu Y."/>
            <person name="Chen S."/>
            <person name="Feng W."/>
        </authorList>
    </citation>
    <scope>NUCLEOTIDE SEQUENCE [LARGE SCALE GENOMIC DNA]</scope>
    <source>
        <strain evidence="10">DH-2019</strain>
    </source>
</reference>
<feature type="transmembrane region" description="Helical" evidence="9">
    <location>
        <begin position="419"/>
        <end position="443"/>
    </location>
</feature>
<keyword evidence="7 9" id="KW-0472">Membrane</keyword>
<feature type="transmembrane region" description="Helical" evidence="9">
    <location>
        <begin position="343"/>
        <end position="366"/>
    </location>
</feature>
<sequence length="491" mass="55266">MSNSKPADGGAAANLPRTFKYLLATQFLSRGIPFIFNSWIVRHLSEEDYALYAVQFHLFVTCVLFLSREGFRRACMRADFRCDDASATGANAAKLLKVAWMTFPLGILVTLAACLFVFWCQGLSYSSPYAQAILINGFACILELLAEPLYILSQNLVLLRLRLVVEAAATFSRCIVTYILILKQPGLEKAIVFSLSQVAYGGSIFLGYWGYFLLFRVYRTSVLFPLRVGNTIGYDRPLANMCMIFTLQSFRKLILQEGEKMVLVWLDTPYNQAVYGLVDKLGSLVVRLVFLPFEESSYATFARTLITNFYCLTWVAWGVAAKDSRLGNYNEKKKKLARSLTDALKLVLLIGLVVIAFGPSYSYSLIRLLYGRKWSDGEASTALQCYCLYVIVLAMNGTSEAFLHAVATENQLKQSNDSLLVFSLIYLILNVLLIRSAGVATFILERIYLNRDDFWATFTIHFSFGLACFSVAAFIIYQKEKPFISKINAFP</sequence>
<keyword evidence="11" id="KW-1185">Reference proteome</keyword>
<evidence type="ECO:0000256" key="9">
    <source>
        <dbReference type="RuleBase" id="RU365067"/>
    </source>
</evidence>
<feature type="transmembrane region" description="Helical" evidence="9">
    <location>
        <begin position="98"/>
        <end position="119"/>
    </location>
</feature>
<comment type="pathway">
    <text evidence="2">Protein modification; protein glycosylation.</text>
</comment>
<organism evidence="10 11">
    <name type="scientific">Rehmannia glutinosa</name>
    <name type="common">Chinese foxglove</name>
    <dbReference type="NCBI Taxonomy" id="99300"/>
    <lineage>
        <taxon>Eukaryota</taxon>
        <taxon>Viridiplantae</taxon>
        <taxon>Streptophyta</taxon>
        <taxon>Embryophyta</taxon>
        <taxon>Tracheophyta</taxon>
        <taxon>Spermatophyta</taxon>
        <taxon>Magnoliopsida</taxon>
        <taxon>eudicotyledons</taxon>
        <taxon>Gunneridae</taxon>
        <taxon>Pentapetalae</taxon>
        <taxon>asterids</taxon>
        <taxon>lamiids</taxon>
        <taxon>Lamiales</taxon>
        <taxon>Orobanchaceae</taxon>
        <taxon>Rehmannieae</taxon>
        <taxon>Rehmannia</taxon>
    </lineage>
</organism>
<dbReference type="PANTHER" id="PTHR13117:SF5">
    <property type="entry name" value="PROTEIN RFT1 HOMOLOG"/>
    <property type="match status" value="1"/>
</dbReference>